<evidence type="ECO:0000256" key="3">
    <source>
        <dbReference type="ARBA" id="ARBA00023157"/>
    </source>
</evidence>
<evidence type="ECO:0000313" key="10">
    <source>
        <dbReference type="Proteomes" id="UP000325440"/>
    </source>
</evidence>
<dbReference type="SUPFAM" id="SSF48726">
    <property type="entry name" value="Immunoglobulin"/>
    <property type="match status" value="7"/>
</dbReference>
<feature type="domain" description="Ig-like" evidence="8">
    <location>
        <begin position="1223"/>
        <end position="1343"/>
    </location>
</feature>
<protein>
    <submittedName>
        <fullName evidence="9">Immunoglobulin subtype,Immunoglobulin-like domain,Immunoglobulin-like fold,Immunoglobulin subtype 2</fullName>
    </submittedName>
</protein>
<feature type="region of interest" description="Disordered" evidence="6">
    <location>
        <begin position="1409"/>
        <end position="1433"/>
    </location>
</feature>
<evidence type="ECO:0000256" key="1">
    <source>
        <dbReference type="ARBA" id="ARBA00004479"/>
    </source>
</evidence>
<dbReference type="OrthoDB" id="6106100at2759"/>
<gene>
    <name evidence="9" type="ORF">CINCED_3A020233</name>
</gene>
<dbReference type="GO" id="GO:0050839">
    <property type="term" value="F:cell adhesion molecule binding"/>
    <property type="evidence" value="ECO:0007669"/>
    <property type="project" value="TreeGrafter"/>
</dbReference>
<feature type="compositionally biased region" description="Polar residues" evidence="6">
    <location>
        <begin position="395"/>
        <end position="405"/>
    </location>
</feature>
<evidence type="ECO:0000256" key="4">
    <source>
        <dbReference type="ARBA" id="ARBA00023180"/>
    </source>
</evidence>
<feature type="region of interest" description="Disordered" evidence="6">
    <location>
        <begin position="1"/>
        <end position="30"/>
    </location>
</feature>
<evidence type="ECO:0000256" key="7">
    <source>
        <dbReference type="SAM" id="Phobius"/>
    </source>
</evidence>
<feature type="domain" description="Ig-like" evidence="8">
    <location>
        <begin position="636"/>
        <end position="785"/>
    </location>
</feature>
<evidence type="ECO:0000256" key="6">
    <source>
        <dbReference type="SAM" id="MobiDB-lite"/>
    </source>
</evidence>
<dbReference type="InterPro" id="IPR013783">
    <property type="entry name" value="Ig-like_fold"/>
</dbReference>
<accession>A0A5E4LYV8</accession>
<keyword evidence="4" id="KW-0325">Glycoprotein</keyword>
<dbReference type="PROSITE" id="PS50835">
    <property type="entry name" value="IG_LIKE"/>
    <property type="match status" value="7"/>
</dbReference>
<feature type="compositionally biased region" description="Polar residues" evidence="6">
    <location>
        <begin position="1588"/>
        <end position="1600"/>
    </location>
</feature>
<comment type="subcellular location">
    <subcellularLocation>
        <location evidence="1">Membrane</location>
        <topology evidence="1">Single-pass type I membrane protein</topology>
    </subcellularLocation>
</comment>
<name>A0A5E4LYV8_9HEMI</name>
<dbReference type="InterPro" id="IPR003598">
    <property type="entry name" value="Ig_sub2"/>
</dbReference>
<evidence type="ECO:0000256" key="5">
    <source>
        <dbReference type="ARBA" id="ARBA00023319"/>
    </source>
</evidence>
<dbReference type="InterPro" id="IPR003599">
    <property type="entry name" value="Ig_sub"/>
</dbReference>
<dbReference type="PANTHER" id="PTHR11640">
    <property type="entry name" value="NEPHRIN"/>
    <property type="match status" value="1"/>
</dbReference>
<sequence length="1660" mass="184556">MIQPTRTSSDDGDDGGDEEDTGGGGGGDAVSNVTVKWRAFIGRYDPSCSDASSKLTSDTMMFGLLMFLIPCTLANITFREYHGVLPMQEMKQFQRPRPLRTPYITPMGEKQTDVDARLGTPGFLPCELEPNNVTDGFIMTSRCGMVHSVKWYRGATRIFLYTGGIRVTQPQRDGYSDRYDNVYWSATPGNTTGFLVIDNITALDEGIYKCEITYTKVHEGCNIIQFINLTTFSDPASIGVGTFAEPGDLSAFNYDDPKSDFYDTKESYPKFGIMKRLITGNNVGPVDEGSKIRLVCRAGRTRPIPQITWWQHNRGQIYDDEMIDYQYRSVDSDDYDDYYDYTGLYVSQSILTVVGKRGANGRYECRVRTVTESTKSLAAAIDVIVNVSPYSVEMSSSTSGPTVSKISKVDDGQTSQNGEQDKKADEVVYAETTEGQPLVIRCAARGARPQANVTWYYYYNDQQDDDNDYASGIRNEFNARTQSLQPSKSSKHGPPVMLGGTHRINSGSATPRMPSDYLISETRRVENGAEIIGPVEIAQHTEYQSDGTRDTHSQLSMSQLHRQQDGSVLRCDAFNHVGSSPSHPLTVNMTIRVKFMPTAWVVPLTDGENSGAIVEDEIKTEIDQQHKGPESINFNPGVNDGSKPTDDGLHYQTYLYTVLVNETKELRLLCAFHANPDKLRTPVKWYHDGNELQLVDEDEQTQSNYGPPYLMHANIGNLLNSRYPAKYARVKGSPNGNNRLYGDGNGEDATVLVIRRLTRSDSGRYECRVRNSVGAANSTNFANVRVQYSPKVKLQVILDDSHGDNQTSSNMMIGPNPIVIESEHRNVTLRCAVKLESDQENMEDIESDQSLNLTFVHWYWNGVQMQLPNCTKASDSNSFNSEPFEIEHTEGNTDFDVSQENDNAMNVNYYTDAREGDPDYDSINVDNETKKRNRKLRKIVCTERELILVNVTKNIHGNYSCRARNAAGLLTTMSDQTPLIVYFAPGPVTLEFNPALVIKDRNVTLRCNAQYLGRPQHPTRYSWYRNGHPIYHQNQGMTNSGTGSISISSGNIGAGNFNPEWFIEHVSLETHANFTCSAWNEGGITYSEPVSIEVKAPPKYITGPPQYLGVAFNATHVNASCTVECSPTCSVYWLRRGVLIDPINNEYDRQRYVILIETVNETRTKNDFEAVRSTLIWRMENWPGGMGLDPITDSTEYSCRSSGNEVGPPVDETIMNFSVEYPPGNMTVSKSIVHVNEGNIPEKVFCHAEGRPLPFFEWRFATITNNWKVSGNNATLSPTQQKLLVSSINGGVDTSVGSISGGSSQTNNQQLALNAAVTRQQAGYYACIARNTHGNGTAYTYLDVMYKPSCQLRLMTVDQLKQETTNGVEQASESGTEDLNTILSSYSGEKRVLVCTATANPSQVQYTWTVRNSGRQNDTSTPSSLTSDSPASDRIITVAMRSTKDGSTDMDSAESWNQSVLILHDILEVPDDENDNDNEENGKSNDNAPNKPAEGVRTYVCTVNNTVGWDQCTIQVQDDAPWWKQFLVTIGLGGLPVMVVLVGLVVILLIIVIIIIVILLLFVCKNRYFKPGNSANGGRQKYTRGRAGQQQDNDSNLGTTGETKAAFYENLPFHGMRPPPDQPYKPPAASGYAESGSDLEYADVDYRNIYYGPINYKQSS</sequence>
<evidence type="ECO:0000313" key="9">
    <source>
        <dbReference type="EMBL" id="VVC24094.1"/>
    </source>
</evidence>
<dbReference type="GO" id="GO:0005911">
    <property type="term" value="C:cell-cell junction"/>
    <property type="evidence" value="ECO:0007669"/>
    <property type="project" value="TreeGrafter"/>
</dbReference>
<feature type="region of interest" description="Disordered" evidence="6">
    <location>
        <begin position="1471"/>
        <end position="1493"/>
    </location>
</feature>
<dbReference type="Proteomes" id="UP000325440">
    <property type="component" value="Unassembled WGS sequence"/>
</dbReference>
<reference evidence="9 10" key="1">
    <citation type="submission" date="2019-08" db="EMBL/GenBank/DDBJ databases">
        <authorList>
            <person name="Alioto T."/>
            <person name="Alioto T."/>
            <person name="Gomez Garrido J."/>
        </authorList>
    </citation>
    <scope>NUCLEOTIDE SEQUENCE [LARGE SCALE GENOMIC DNA]</scope>
</reference>
<dbReference type="InterPro" id="IPR036179">
    <property type="entry name" value="Ig-like_dom_sf"/>
</dbReference>
<feature type="domain" description="Ig-like" evidence="8">
    <location>
        <begin position="401"/>
        <end position="588"/>
    </location>
</feature>
<dbReference type="InterPro" id="IPR051275">
    <property type="entry name" value="Cell_adhesion_signaling"/>
</dbReference>
<feature type="region of interest" description="Disordered" evidence="6">
    <location>
        <begin position="1616"/>
        <end position="1636"/>
    </location>
</feature>
<evidence type="ECO:0000259" key="8">
    <source>
        <dbReference type="PROSITE" id="PS50835"/>
    </source>
</evidence>
<dbReference type="SMART" id="SM00408">
    <property type="entry name" value="IGc2"/>
    <property type="match status" value="5"/>
</dbReference>
<feature type="transmembrane region" description="Helical" evidence="7">
    <location>
        <begin position="1535"/>
        <end position="1563"/>
    </location>
</feature>
<dbReference type="InterPro" id="IPR007110">
    <property type="entry name" value="Ig-like_dom"/>
</dbReference>
<feature type="domain" description="Ig-like" evidence="8">
    <location>
        <begin position="1098"/>
        <end position="1215"/>
    </location>
</feature>
<feature type="compositionally biased region" description="Pro residues" evidence="6">
    <location>
        <begin position="1617"/>
        <end position="1626"/>
    </location>
</feature>
<proteinExistence type="predicted"/>
<keyword evidence="2 7" id="KW-0472">Membrane</keyword>
<keyword evidence="5" id="KW-0393">Immunoglobulin domain</keyword>
<dbReference type="GO" id="GO:0005886">
    <property type="term" value="C:plasma membrane"/>
    <property type="evidence" value="ECO:0007669"/>
    <property type="project" value="TreeGrafter"/>
</dbReference>
<feature type="compositionally biased region" description="Acidic residues" evidence="6">
    <location>
        <begin position="10"/>
        <end position="21"/>
    </location>
</feature>
<keyword evidence="7" id="KW-1133">Transmembrane helix</keyword>
<feature type="domain" description="Ig-like" evidence="8">
    <location>
        <begin position="102"/>
        <end position="213"/>
    </location>
</feature>
<keyword evidence="3" id="KW-1015">Disulfide bond</keyword>
<keyword evidence="7" id="KW-0812">Transmembrane</keyword>
<dbReference type="EMBL" id="CABPRJ010000001">
    <property type="protein sequence ID" value="VVC24094.1"/>
    <property type="molecule type" value="Genomic_DNA"/>
</dbReference>
<organism evidence="9 10">
    <name type="scientific">Cinara cedri</name>
    <dbReference type="NCBI Taxonomy" id="506608"/>
    <lineage>
        <taxon>Eukaryota</taxon>
        <taxon>Metazoa</taxon>
        <taxon>Ecdysozoa</taxon>
        <taxon>Arthropoda</taxon>
        <taxon>Hexapoda</taxon>
        <taxon>Insecta</taxon>
        <taxon>Pterygota</taxon>
        <taxon>Neoptera</taxon>
        <taxon>Paraneoptera</taxon>
        <taxon>Hemiptera</taxon>
        <taxon>Sternorrhyncha</taxon>
        <taxon>Aphidomorpha</taxon>
        <taxon>Aphidoidea</taxon>
        <taxon>Aphididae</taxon>
        <taxon>Lachninae</taxon>
        <taxon>Cinara</taxon>
    </lineage>
</organism>
<dbReference type="GO" id="GO:0098609">
    <property type="term" value="P:cell-cell adhesion"/>
    <property type="evidence" value="ECO:0007669"/>
    <property type="project" value="TreeGrafter"/>
</dbReference>
<feature type="domain" description="Ig-like" evidence="8">
    <location>
        <begin position="985"/>
        <end position="1091"/>
    </location>
</feature>
<dbReference type="Pfam" id="PF13895">
    <property type="entry name" value="Ig_2"/>
    <property type="match status" value="1"/>
</dbReference>
<feature type="domain" description="Ig-like" evidence="8">
    <location>
        <begin position="269"/>
        <end position="378"/>
    </location>
</feature>
<dbReference type="SMART" id="SM00409">
    <property type="entry name" value="IG"/>
    <property type="match status" value="7"/>
</dbReference>
<dbReference type="Gene3D" id="2.60.40.10">
    <property type="entry name" value="Immunoglobulins"/>
    <property type="match status" value="7"/>
</dbReference>
<keyword evidence="10" id="KW-1185">Reference proteome</keyword>
<feature type="region of interest" description="Disordered" evidence="6">
    <location>
        <begin position="395"/>
        <end position="425"/>
    </location>
</feature>
<evidence type="ECO:0000256" key="2">
    <source>
        <dbReference type="ARBA" id="ARBA00023136"/>
    </source>
</evidence>
<feature type="region of interest" description="Disordered" evidence="6">
    <location>
        <begin position="1575"/>
        <end position="1600"/>
    </location>
</feature>
<feature type="compositionally biased region" description="Low complexity" evidence="6">
    <location>
        <begin position="1418"/>
        <end position="1433"/>
    </location>
</feature>